<organism evidence="1 2">
    <name type="scientific">Haloferax mucosum ATCC BAA-1512</name>
    <dbReference type="NCBI Taxonomy" id="662479"/>
    <lineage>
        <taxon>Archaea</taxon>
        <taxon>Methanobacteriati</taxon>
        <taxon>Methanobacteriota</taxon>
        <taxon>Stenosarchaea group</taxon>
        <taxon>Halobacteria</taxon>
        <taxon>Halobacteriales</taxon>
        <taxon>Haloferacaceae</taxon>
        <taxon>Haloferax</taxon>
    </lineage>
</organism>
<gene>
    <name evidence="1" type="ORF">C440_10158</name>
</gene>
<evidence type="ECO:0000313" key="1">
    <source>
        <dbReference type="EMBL" id="ELZ93975.1"/>
    </source>
</evidence>
<evidence type="ECO:0000313" key="2">
    <source>
        <dbReference type="Proteomes" id="UP000011550"/>
    </source>
</evidence>
<dbReference type="EMBL" id="AOLN01000013">
    <property type="protein sequence ID" value="ELZ93975.1"/>
    <property type="molecule type" value="Genomic_DNA"/>
</dbReference>
<accession>M0IAZ6</accession>
<dbReference type="STRING" id="662479.C440_10158"/>
<dbReference type="RefSeq" id="WP_008320320.1">
    <property type="nucleotide sequence ID" value="NZ_AOLN01000013.1"/>
</dbReference>
<dbReference type="AlphaFoldDB" id="M0IAZ6"/>
<keyword evidence="2" id="KW-1185">Reference proteome</keyword>
<reference evidence="1 2" key="1">
    <citation type="journal article" date="2014" name="PLoS Genet.">
        <title>Phylogenetically driven sequencing of extremely halophilic archaea reveals strategies for static and dynamic osmo-response.</title>
        <authorList>
            <person name="Becker E.A."/>
            <person name="Seitzer P.M."/>
            <person name="Tritt A."/>
            <person name="Larsen D."/>
            <person name="Krusor M."/>
            <person name="Yao A.I."/>
            <person name="Wu D."/>
            <person name="Madern D."/>
            <person name="Eisen J.A."/>
            <person name="Darling A.E."/>
            <person name="Facciotti M.T."/>
        </authorList>
    </citation>
    <scope>NUCLEOTIDE SEQUENCE [LARGE SCALE GENOMIC DNA]</scope>
    <source>
        <strain evidence="1 2">ATCC BAA-1512</strain>
    </source>
</reference>
<protein>
    <recommendedName>
        <fullName evidence="3">SCP2 domain-containing protein</fullName>
    </recommendedName>
</protein>
<name>M0IAZ6_9EURY</name>
<sequence length="161" mass="17456">MSTANRLVSLFLVVVLVASSGTVLGQESETRSDEEMQELLEEGVALYNQNVDQLDVSFARELIAGKTVNVYVEDGDETHVFSAVVEDDMRIADVAVGPNESASTRVTTDRATLETIAESSDPVSAVKQALRDDRIRVTGEKGHPVDQAVWTVANFVKGFVL</sequence>
<dbReference type="OrthoDB" id="239538at2157"/>
<evidence type="ECO:0008006" key="3">
    <source>
        <dbReference type="Google" id="ProtNLM"/>
    </source>
</evidence>
<dbReference type="PATRIC" id="fig|662479.7.peg.2055"/>
<comment type="caution">
    <text evidence="1">The sequence shown here is derived from an EMBL/GenBank/DDBJ whole genome shotgun (WGS) entry which is preliminary data.</text>
</comment>
<proteinExistence type="predicted"/>
<dbReference type="Proteomes" id="UP000011550">
    <property type="component" value="Unassembled WGS sequence"/>
</dbReference>